<reference evidence="2 3" key="1">
    <citation type="submission" date="2023-02" db="EMBL/GenBank/DDBJ databases">
        <title>LHISI_Scaffold_Assembly.</title>
        <authorList>
            <person name="Stuart O.P."/>
            <person name="Cleave R."/>
            <person name="Magrath M.J.L."/>
            <person name="Mikheyev A.S."/>
        </authorList>
    </citation>
    <scope>NUCLEOTIDE SEQUENCE [LARGE SCALE GENOMIC DNA]</scope>
    <source>
        <strain evidence="2">Daus_M_001</strain>
        <tissue evidence="2">Leg muscle</tissue>
    </source>
</reference>
<dbReference type="Pfam" id="PF20700">
    <property type="entry name" value="Mutator"/>
    <property type="match status" value="1"/>
</dbReference>
<name>A0ABQ9IL89_9NEOP</name>
<proteinExistence type="predicted"/>
<dbReference type="Proteomes" id="UP001159363">
    <property type="component" value="Chromosome 1"/>
</dbReference>
<feature type="domain" description="Mutator-like transposase" evidence="1">
    <location>
        <begin position="2"/>
        <end position="94"/>
    </location>
</feature>
<sequence>MSVRNSYCFISDRSKTKNLPANDHVYKNWNKSHASMEADMIVEGSSDGDSSVMHQLEKAKPYGPAFVIQKIVCVNHILRNYLIWLQYISSRTKNASWRCSIRKSLSSLCNHWSYQIQE</sequence>
<dbReference type="InterPro" id="IPR049012">
    <property type="entry name" value="Mutator_transp_dom"/>
</dbReference>
<accession>A0ABQ9IL89</accession>
<keyword evidence="3" id="KW-1185">Reference proteome</keyword>
<dbReference type="EMBL" id="JARBHB010000001">
    <property type="protein sequence ID" value="KAJ8897466.1"/>
    <property type="molecule type" value="Genomic_DNA"/>
</dbReference>
<protein>
    <recommendedName>
        <fullName evidence="1">Mutator-like transposase domain-containing protein</fullName>
    </recommendedName>
</protein>
<organism evidence="2 3">
    <name type="scientific">Dryococelus australis</name>
    <dbReference type="NCBI Taxonomy" id="614101"/>
    <lineage>
        <taxon>Eukaryota</taxon>
        <taxon>Metazoa</taxon>
        <taxon>Ecdysozoa</taxon>
        <taxon>Arthropoda</taxon>
        <taxon>Hexapoda</taxon>
        <taxon>Insecta</taxon>
        <taxon>Pterygota</taxon>
        <taxon>Neoptera</taxon>
        <taxon>Polyneoptera</taxon>
        <taxon>Phasmatodea</taxon>
        <taxon>Verophasmatodea</taxon>
        <taxon>Anareolatae</taxon>
        <taxon>Phasmatidae</taxon>
        <taxon>Eurycanthinae</taxon>
        <taxon>Dryococelus</taxon>
    </lineage>
</organism>
<comment type="caution">
    <text evidence="2">The sequence shown here is derived from an EMBL/GenBank/DDBJ whole genome shotgun (WGS) entry which is preliminary data.</text>
</comment>
<evidence type="ECO:0000313" key="2">
    <source>
        <dbReference type="EMBL" id="KAJ8897466.1"/>
    </source>
</evidence>
<gene>
    <name evidence="2" type="ORF">PR048_002812</name>
</gene>
<evidence type="ECO:0000313" key="3">
    <source>
        <dbReference type="Proteomes" id="UP001159363"/>
    </source>
</evidence>
<evidence type="ECO:0000259" key="1">
    <source>
        <dbReference type="Pfam" id="PF20700"/>
    </source>
</evidence>